<dbReference type="AlphaFoldDB" id="M7WJG6"/>
<dbReference type="GO" id="GO:0016301">
    <property type="term" value="F:kinase activity"/>
    <property type="evidence" value="ECO:0007669"/>
    <property type="project" value="UniProtKB-KW"/>
</dbReference>
<sequence>MSWIGECKLTTEIKGCKGEIDKEYGCREC</sequence>
<gene>
    <name evidence="1" type="ORF">KM1_328490</name>
</gene>
<name>M7WJG6_ENTHI</name>
<keyword evidence="1" id="KW-0418">Kinase</keyword>
<evidence type="ECO:0000313" key="2">
    <source>
        <dbReference type="Proteomes" id="UP000030780"/>
    </source>
</evidence>
<reference evidence="1 2" key="1">
    <citation type="submission" date="2013-01" db="EMBL/GenBank/DDBJ databases">
        <authorList>
            <person name="Inman J."/>
            <person name="Zafar N."/>
            <person name="Lorenzi H."/>
            <person name="Caler E."/>
        </authorList>
    </citation>
    <scope>NUCLEOTIDE SEQUENCE [LARGE SCALE GENOMIC DNA]</scope>
    <source>
        <strain evidence="1 2">HM-3:IMSS</strain>
    </source>
</reference>
<accession>M7WJG6</accession>
<dbReference type="EMBL" id="KB637054">
    <property type="protein sequence ID" value="EMS17975.1"/>
    <property type="molecule type" value="Genomic_DNA"/>
</dbReference>
<feature type="non-terminal residue" evidence="1">
    <location>
        <position position="29"/>
    </location>
</feature>
<dbReference type="VEuPathDB" id="AmoebaDB:KM1_328490"/>
<protein>
    <submittedName>
        <fullName evidence="1">Protein kinase domain containing protein</fullName>
    </submittedName>
</protein>
<dbReference type="Proteomes" id="UP000030780">
    <property type="component" value="Unassembled WGS sequence"/>
</dbReference>
<keyword evidence="1" id="KW-0808">Transferase</keyword>
<proteinExistence type="predicted"/>
<organism evidence="1 2">
    <name type="scientific">Entamoeba histolytica HM-3:IMSS</name>
    <dbReference type="NCBI Taxonomy" id="885315"/>
    <lineage>
        <taxon>Eukaryota</taxon>
        <taxon>Amoebozoa</taxon>
        <taxon>Evosea</taxon>
        <taxon>Archamoebae</taxon>
        <taxon>Mastigamoebida</taxon>
        <taxon>Entamoebidae</taxon>
        <taxon>Entamoeba</taxon>
    </lineage>
</organism>
<evidence type="ECO:0000313" key="1">
    <source>
        <dbReference type="EMBL" id="EMS17975.1"/>
    </source>
</evidence>